<dbReference type="STRING" id="1618574.UT24_C0017G0007"/>
<dbReference type="Proteomes" id="UP000033881">
    <property type="component" value="Unassembled WGS sequence"/>
</dbReference>
<accession>A0A0G0MI79</accession>
<dbReference type="EMBL" id="LBWB01000017">
    <property type="protein sequence ID" value="KKR00081.1"/>
    <property type="molecule type" value="Genomic_DNA"/>
</dbReference>
<keyword evidence="1" id="KW-1133">Transmembrane helix</keyword>
<keyword evidence="1" id="KW-0812">Transmembrane</keyword>
<name>A0A0G0MI79_9BACT</name>
<sequence>MKKKLRIIFFIVILFIGGLYLLFRMQPKKENGEEIEKTEIILPPEISLEAKKLDIKTASFLNWLNNNDVVYYNGRQIFSLDINTLNSKSLLTLDFELKSLAVKNNLITIQEGLPFTQIKNYYVYRNNESKQLDLSDYEPVVSIFPSPFSNKVNFIGNFDVNKKGGNLYSYEIDSGKVDGPLLNNVPYSSIQWIDNNKALMYKFLDEQGGETLFLIDTQKKSSKTISSDIKALTSAEISPDKTRLLISGENNLIVKELENISQTKKLKSQSFYGFWVDSQNILLTPAKTSIEFLILNIDAKTERIIETPSLLVSKTLRTLIPSPTNEYALLRTEDNSWYLIKVTKK</sequence>
<gene>
    <name evidence="2" type="ORF">UT24_C0017G0007</name>
</gene>
<protein>
    <submittedName>
        <fullName evidence="2">Uncharacterized protein</fullName>
    </submittedName>
</protein>
<evidence type="ECO:0000313" key="2">
    <source>
        <dbReference type="EMBL" id="KKR00081.1"/>
    </source>
</evidence>
<dbReference type="AlphaFoldDB" id="A0A0G0MI79"/>
<reference evidence="2 3" key="1">
    <citation type="journal article" date="2015" name="Nature">
        <title>rRNA introns, odd ribosomes, and small enigmatic genomes across a large radiation of phyla.</title>
        <authorList>
            <person name="Brown C.T."/>
            <person name="Hug L.A."/>
            <person name="Thomas B.C."/>
            <person name="Sharon I."/>
            <person name="Castelle C.J."/>
            <person name="Singh A."/>
            <person name="Wilkins M.J."/>
            <person name="Williams K.H."/>
            <person name="Banfield J.F."/>
        </authorList>
    </citation>
    <scope>NUCLEOTIDE SEQUENCE [LARGE SCALE GENOMIC DNA]</scope>
</reference>
<comment type="caution">
    <text evidence="2">The sequence shown here is derived from an EMBL/GenBank/DDBJ whole genome shotgun (WGS) entry which is preliminary data.</text>
</comment>
<proteinExistence type="predicted"/>
<feature type="transmembrane region" description="Helical" evidence="1">
    <location>
        <begin position="7"/>
        <end position="23"/>
    </location>
</feature>
<evidence type="ECO:0000313" key="3">
    <source>
        <dbReference type="Proteomes" id="UP000033881"/>
    </source>
</evidence>
<evidence type="ECO:0000256" key="1">
    <source>
        <dbReference type="SAM" id="Phobius"/>
    </source>
</evidence>
<dbReference type="SUPFAM" id="SSF69304">
    <property type="entry name" value="Tricorn protease N-terminal domain"/>
    <property type="match status" value="1"/>
</dbReference>
<organism evidence="2 3">
    <name type="scientific">Candidatus Woesebacteria bacterium GW2011_GWB1_39_12</name>
    <dbReference type="NCBI Taxonomy" id="1618574"/>
    <lineage>
        <taxon>Bacteria</taxon>
        <taxon>Candidatus Woeseibacteriota</taxon>
    </lineage>
</organism>
<keyword evidence="1" id="KW-0472">Membrane</keyword>